<dbReference type="KEGG" id="ocn:CUC15_17175"/>
<feature type="transmembrane region" description="Helical" evidence="1">
    <location>
        <begin position="20"/>
        <end position="44"/>
    </location>
</feature>
<gene>
    <name evidence="2" type="ORF">CUC15_17175</name>
</gene>
<evidence type="ECO:0000313" key="3">
    <source>
        <dbReference type="Proteomes" id="UP000253908"/>
    </source>
</evidence>
<accession>A0A345PKN0</accession>
<keyword evidence="3" id="KW-1185">Reference proteome</keyword>
<keyword evidence="1" id="KW-0812">Transmembrane</keyword>
<protein>
    <submittedName>
        <fullName evidence="2">Uncharacterized protein</fullName>
    </submittedName>
</protein>
<dbReference type="EMBL" id="CP024848">
    <property type="protein sequence ID" value="AXI10560.1"/>
    <property type="molecule type" value="Genomic_DNA"/>
</dbReference>
<evidence type="ECO:0000313" key="2">
    <source>
        <dbReference type="EMBL" id="AXI10560.1"/>
    </source>
</evidence>
<organism evidence="2 3">
    <name type="scientific">Oceanobacillus zhaokaii</name>
    <dbReference type="NCBI Taxonomy" id="2052660"/>
    <lineage>
        <taxon>Bacteria</taxon>
        <taxon>Bacillati</taxon>
        <taxon>Bacillota</taxon>
        <taxon>Bacilli</taxon>
        <taxon>Bacillales</taxon>
        <taxon>Bacillaceae</taxon>
        <taxon>Oceanobacillus</taxon>
    </lineage>
</organism>
<reference evidence="3" key="1">
    <citation type="submission" date="2017-11" db="EMBL/GenBank/DDBJ databases">
        <authorList>
            <person name="Zhu W."/>
        </authorList>
    </citation>
    <scope>NUCLEOTIDE SEQUENCE [LARGE SCALE GENOMIC DNA]</scope>
    <source>
        <strain evidence="3">160</strain>
    </source>
</reference>
<dbReference type="Proteomes" id="UP000253908">
    <property type="component" value="Chromosome"/>
</dbReference>
<proteinExistence type="predicted"/>
<keyword evidence="1" id="KW-1133">Transmembrane helix</keyword>
<keyword evidence="1" id="KW-0472">Membrane</keyword>
<evidence type="ECO:0000256" key="1">
    <source>
        <dbReference type="SAM" id="Phobius"/>
    </source>
</evidence>
<sequence>MLNLAGAELPTSFTSLLRYYLFPHLTTYLLAATMELLITGCVFYDCKKAYQNQDGIPEI</sequence>
<dbReference type="AlphaFoldDB" id="A0A345PKN0"/>
<name>A0A345PKN0_9BACI</name>